<dbReference type="EMBL" id="MU825892">
    <property type="protein sequence ID" value="KAJ7383988.1"/>
    <property type="molecule type" value="Genomic_DNA"/>
</dbReference>
<comment type="caution">
    <text evidence="9">The sequence shown here is derived from an EMBL/GenBank/DDBJ whole genome shotgun (WGS) entry which is preliminary data.</text>
</comment>
<dbReference type="GO" id="GO:0050660">
    <property type="term" value="F:flavin adenine dinucleotide binding"/>
    <property type="evidence" value="ECO:0007669"/>
    <property type="project" value="InterPro"/>
</dbReference>
<dbReference type="PIRSF" id="PIRSF000332">
    <property type="entry name" value="FMO"/>
    <property type="match status" value="1"/>
</dbReference>
<evidence type="ECO:0000256" key="6">
    <source>
        <dbReference type="ARBA" id="ARBA00023002"/>
    </source>
</evidence>
<evidence type="ECO:0000313" key="10">
    <source>
        <dbReference type="Proteomes" id="UP001163046"/>
    </source>
</evidence>
<dbReference type="SUPFAM" id="SSF51905">
    <property type="entry name" value="FAD/NAD(P)-binding domain"/>
    <property type="match status" value="2"/>
</dbReference>
<keyword evidence="7 8" id="KW-0503">Monooxygenase</keyword>
<dbReference type="FunFam" id="3.50.50.60:FF:000138">
    <property type="entry name" value="Flavin-containing monooxygenase"/>
    <property type="match status" value="1"/>
</dbReference>
<dbReference type="PRINTS" id="PR00370">
    <property type="entry name" value="FMOXYGENASE"/>
</dbReference>
<dbReference type="PANTHER" id="PTHR23023">
    <property type="entry name" value="DIMETHYLANILINE MONOOXYGENASE"/>
    <property type="match status" value="1"/>
</dbReference>
<dbReference type="EC" id="1.-.-.-" evidence="8"/>
<comment type="cofactor">
    <cofactor evidence="1 8">
        <name>FAD</name>
        <dbReference type="ChEBI" id="CHEBI:57692"/>
    </cofactor>
</comment>
<evidence type="ECO:0000256" key="8">
    <source>
        <dbReference type="RuleBase" id="RU361177"/>
    </source>
</evidence>
<keyword evidence="3 8" id="KW-0285">Flavoprotein</keyword>
<evidence type="ECO:0000256" key="2">
    <source>
        <dbReference type="ARBA" id="ARBA00009183"/>
    </source>
</evidence>
<keyword evidence="6 8" id="KW-0560">Oxidoreductase</keyword>
<reference evidence="9" key="1">
    <citation type="submission" date="2023-01" db="EMBL/GenBank/DDBJ databases">
        <title>Genome assembly of the deep-sea coral Lophelia pertusa.</title>
        <authorList>
            <person name="Herrera S."/>
            <person name="Cordes E."/>
        </authorList>
    </citation>
    <scope>NUCLEOTIDE SEQUENCE</scope>
    <source>
        <strain evidence="9">USNM1676648</strain>
        <tissue evidence="9">Polyp</tissue>
    </source>
</reference>
<dbReference type="Proteomes" id="UP001163046">
    <property type="component" value="Unassembled WGS sequence"/>
</dbReference>
<organism evidence="9 10">
    <name type="scientific">Desmophyllum pertusum</name>
    <dbReference type="NCBI Taxonomy" id="174260"/>
    <lineage>
        <taxon>Eukaryota</taxon>
        <taxon>Metazoa</taxon>
        <taxon>Cnidaria</taxon>
        <taxon>Anthozoa</taxon>
        <taxon>Hexacorallia</taxon>
        <taxon>Scleractinia</taxon>
        <taxon>Caryophylliina</taxon>
        <taxon>Caryophylliidae</taxon>
        <taxon>Desmophyllum</taxon>
    </lineage>
</organism>
<dbReference type="Pfam" id="PF00743">
    <property type="entry name" value="FMO-like"/>
    <property type="match status" value="2"/>
</dbReference>
<evidence type="ECO:0000256" key="5">
    <source>
        <dbReference type="ARBA" id="ARBA00022857"/>
    </source>
</evidence>
<dbReference type="InterPro" id="IPR000960">
    <property type="entry name" value="Flavin_mOase"/>
</dbReference>
<gene>
    <name evidence="9" type="ORF">OS493_024681</name>
</gene>
<protein>
    <recommendedName>
        <fullName evidence="8">Flavin-containing monooxygenase</fullName>
        <ecNumber evidence="8">1.-.-.-</ecNumber>
    </recommendedName>
</protein>
<proteinExistence type="inferred from homology"/>
<dbReference type="Gene3D" id="3.50.50.60">
    <property type="entry name" value="FAD/NAD(P)-binding domain"/>
    <property type="match status" value="2"/>
</dbReference>
<comment type="similarity">
    <text evidence="2 8">Belongs to the FMO family.</text>
</comment>
<evidence type="ECO:0000256" key="1">
    <source>
        <dbReference type="ARBA" id="ARBA00001974"/>
    </source>
</evidence>
<keyword evidence="4 8" id="KW-0274">FAD</keyword>
<sequence length="353" mass="40566">MAFPDFPFPSEWRSFMSHQQVLKYLEDYTSHFNLYKYIHFNSVITSVRPLIGEDSHKLQWEVVVTNADTKESQARIFEAVVVCSGHYFVPLIPSIPGLESFPGLVMHSHDYRHPGAFQGKRVVILGAGSSGQDICLEVAKKAEIVYLSHKKNLPCKLPDNVKEHKPISSVSIDGTVYFDDGQQQNVDAILLCTGYNFSFPFLDFDCNIELHDNRVTHLYKHIFNTKYPTLSFIGLNLRICPFPQFSLQAQYIMAVLSGKKKLPSEKDMNADEEKDFQEKLSCGLGKHYAHLLGERQWDYDRTIAQLAGVEPLCAVYEDLYTYVTDRRREFLMDYKSDEYKLASNGMWTKNETL</sequence>
<evidence type="ECO:0000313" key="9">
    <source>
        <dbReference type="EMBL" id="KAJ7383988.1"/>
    </source>
</evidence>
<dbReference type="AlphaFoldDB" id="A0A9W9ZLM1"/>
<dbReference type="InterPro" id="IPR020946">
    <property type="entry name" value="Flavin_mOase-like"/>
</dbReference>
<evidence type="ECO:0000256" key="7">
    <source>
        <dbReference type="ARBA" id="ARBA00023033"/>
    </source>
</evidence>
<keyword evidence="5" id="KW-0521">NADP</keyword>
<dbReference type="GO" id="GO:0004499">
    <property type="term" value="F:N,N-dimethylaniline monooxygenase activity"/>
    <property type="evidence" value="ECO:0007669"/>
    <property type="project" value="InterPro"/>
</dbReference>
<accession>A0A9W9ZLM1</accession>
<dbReference type="InterPro" id="IPR050346">
    <property type="entry name" value="FMO-like"/>
</dbReference>
<keyword evidence="10" id="KW-1185">Reference proteome</keyword>
<dbReference type="InterPro" id="IPR036188">
    <property type="entry name" value="FAD/NAD-bd_sf"/>
</dbReference>
<dbReference type="GO" id="GO:0050661">
    <property type="term" value="F:NADP binding"/>
    <property type="evidence" value="ECO:0007669"/>
    <property type="project" value="InterPro"/>
</dbReference>
<evidence type="ECO:0000256" key="4">
    <source>
        <dbReference type="ARBA" id="ARBA00022827"/>
    </source>
</evidence>
<dbReference type="OrthoDB" id="66881at2759"/>
<name>A0A9W9ZLM1_9CNID</name>
<evidence type="ECO:0000256" key="3">
    <source>
        <dbReference type="ARBA" id="ARBA00022630"/>
    </source>
</evidence>